<evidence type="ECO:0000256" key="4">
    <source>
        <dbReference type="RuleBase" id="RU000363"/>
    </source>
</evidence>
<keyword evidence="6" id="KW-1185">Reference proteome</keyword>
<dbReference type="GO" id="GO:0006654">
    <property type="term" value="P:phosphatidic acid biosynthetic process"/>
    <property type="evidence" value="ECO:0007669"/>
    <property type="project" value="TreeGrafter"/>
</dbReference>
<dbReference type="GO" id="GO:0019433">
    <property type="term" value="P:triglyceride catabolic process"/>
    <property type="evidence" value="ECO:0007669"/>
    <property type="project" value="TreeGrafter"/>
</dbReference>
<comment type="similarity">
    <text evidence="1 4">Belongs to the short-chain dehydrogenases/reductases (SDR) family.</text>
</comment>
<dbReference type="AlphaFoldDB" id="A0A165CV86"/>
<dbReference type="EMBL" id="KV426284">
    <property type="protein sequence ID" value="KZV83192.1"/>
    <property type="molecule type" value="Genomic_DNA"/>
</dbReference>
<dbReference type="Gene3D" id="3.40.50.720">
    <property type="entry name" value="NAD(P)-binding Rossmann-like Domain"/>
    <property type="match status" value="1"/>
</dbReference>
<keyword evidence="2" id="KW-0521">NADP</keyword>
<dbReference type="InterPro" id="IPR036291">
    <property type="entry name" value="NAD(P)-bd_dom_sf"/>
</dbReference>
<proteinExistence type="inferred from homology"/>
<dbReference type="GO" id="GO:0005811">
    <property type="term" value="C:lipid droplet"/>
    <property type="evidence" value="ECO:0007669"/>
    <property type="project" value="TreeGrafter"/>
</dbReference>
<evidence type="ECO:0000256" key="3">
    <source>
        <dbReference type="ARBA" id="ARBA00023002"/>
    </source>
</evidence>
<dbReference type="PRINTS" id="PR00081">
    <property type="entry name" value="GDHRDH"/>
</dbReference>
<dbReference type="PRINTS" id="PR00080">
    <property type="entry name" value="SDRFAMILY"/>
</dbReference>
<dbReference type="InterPro" id="IPR020904">
    <property type="entry name" value="Sc_DH/Rdtase_CS"/>
</dbReference>
<evidence type="ECO:0000313" key="5">
    <source>
        <dbReference type="EMBL" id="KZV83192.1"/>
    </source>
</evidence>
<dbReference type="SUPFAM" id="SSF51735">
    <property type="entry name" value="NAD(P)-binding Rossmann-fold domains"/>
    <property type="match status" value="1"/>
</dbReference>
<evidence type="ECO:0000256" key="2">
    <source>
        <dbReference type="ARBA" id="ARBA00022857"/>
    </source>
</evidence>
<dbReference type="CDD" id="cd05374">
    <property type="entry name" value="17beta-HSD-like_SDR_c"/>
    <property type="match status" value="1"/>
</dbReference>
<dbReference type="GO" id="GO:0004806">
    <property type="term" value="F:triacylglycerol lipase activity"/>
    <property type="evidence" value="ECO:0007669"/>
    <property type="project" value="TreeGrafter"/>
</dbReference>
<dbReference type="Pfam" id="PF00106">
    <property type="entry name" value="adh_short"/>
    <property type="match status" value="1"/>
</dbReference>
<dbReference type="PANTHER" id="PTHR44169">
    <property type="entry name" value="NADPH-DEPENDENT 1-ACYLDIHYDROXYACETONE PHOSPHATE REDUCTASE"/>
    <property type="match status" value="1"/>
</dbReference>
<dbReference type="PANTHER" id="PTHR44169:SF6">
    <property type="entry name" value="NADPH-DEPENDENT 1-ACYLDIHYDROXYACETONE PHOSPHATE REDUCTASE"/>
    <property type="match status" value="1"/>
</dbReference>
<evidence type="ECO:0000256" key="1">
    <source>
        <dbReference type="ARBA" id="ARBA00006484"/>
    </source>
</evidence>
<sequence>MADRFGQSPLRTLDQQHQMNNQKTVLITGCSPGGIGHALAIEFHAKGCRVLATARDVEKLADLQARGIECFALDVASDESVEAAASNVRDLTGGTLDILFNNAGQAYISAATDHDIERVKTLFDTNLFGVMRMVRHFVPLLIPVKGKIVTVGSIVGIAPYPWGSAYNASKAALHQYLDTLRIELSPFGIEVVTLMTGGVRSKIGANNPNYGKDLPQSSLYHPIADRIKARVTDLQHGAMPADVYARQVVSVVLRRSPSRYWLGNFAWTAWILSSFFPRSIWGVLIPRVSGLSDLTRHLRKRQA</sequence>
<organism evidence="5 6">
    <name type="scientific">Exidia glandulosa HHB12029</name>
    <dbReference type="NCBI Taxonomy" id="1314781"/>
    <lineage>
        <taxon>Eukaryota</taxon>
        <taxon>Fungi</taxon>
        <taxon>Dikarya</taxon>
        <taxon>Basidiomycota</taxon>
        <taxon>Agaricomycotina</taxon>
        <taxon>Agaricomycetes</taxon>
        <taxon>Auriculariales</taxon>
        <taxon>Exidiaceae</taxon>
        <taxon>Exidia</taxon>
    </lineage>
</organism>
<reference evidence="5 6" key="1">
    <citation type="journal article" date="2016" name="Mol. Biol. Evol.">
        <title>Comparative Genomics of Early-Diverging Mushroom-Forming Fungi Provides Insights into the Origins of Lignocellulose Decay Capabilities.</title>
        <authorList>
            <person name="Nagy L.G."/>
            <person name="Riley R."/>
            <person name="Tritt A."/>
            <person name="Adam C."/>
            <person name="Daum C."/>
            <person name="Floudas D."/>
            <person name="Sun H."/>
            <person name="Yadav J.S."/>
            <person name="Pangilinan J."/>
            <person name="Larsson K.H."/>
            <person name="Matsuura K."/>
            <person name="Barry K."/>
            <person name="Labutti K."/>
            <person name="Kuo R."/>
            <person name="Ohm R.A."/>
            <person name="Bhattacharya S.S."/>
            <person name="Shirouzu T."/>
            <person name="Yoshinaga Y."/>
            <person name="Martin F.M."/>
            <person name="Grigoriev I.V."/>
            <person name="Hibbett D.S."/>
        </authorList>
    </citation>
    <scope>NUCLEOTIDE SEQUENCE [LARGE SCALE GENOMIC DNA]</scope>
    <source>
        <strain evidence="5 6">HHB12029</strain>
    </source>
</reference>
<dbReference type="InterPro" id="IPR002347">
    <property type="entry name" value="SDR_fam"/>
</dbReference>
<dbReference type="PROSITE" id="PS00061">
    <property type="entry name" value="ADH_SHORT"/>
    <property type="match status" value="1"/>
</dbReference>
<dbReference type="Proteomes" id="UP000077266">
    <property type="component" value="Unassembled WGS sequence"/>
</dbReference>
<dbReference type="GO" id="GO:0000140">
    <property type="term" value="F:acylglycerone-phosphate reductase (NADP+) activity"/>
    <property type="evidence" value="ECO:0007669"/>
    <property type="project" value="TreeGrafter"/>
</dbReference>
<dbReference type="FunCoup" id="A0A165CV86">
    <property type="interactions" value="148"/>
</dbReference>
<protein>
    <submittedName>
        <fullName evidence="5">NAD(P)-binding protein</fullName>
    </submittedName>
</protein>
<evidence type="ECO:0000313" key="6">
    <source>
        <dbReference type="Proteomes" id="UP000077266"/>
    </source>
</evidence>
<dbReference type="OrthoDB" id="2102561at2759"/>
<accession>A0A165CV86</accession>
<dbReference type="GO" id="GO:0005783">
    <property type="term" value="C:endoplasmic reticulum"/>
    <property type="evidence" value="ECO:0007669"/>
    <property type="project" value="TreeGrafter"/>
</dbReference>
<dbReference type="FunFam" id="3.40.50.720:FF:000261">
    <property type="entry name" value="NADPH-dependent 1-acyldihydroxyacetone phosphate reductase"/>
    <property type="match status" value="1"/>
</dbReference>
<gene>
    <name evidence="5" type="ORF">EXIGLDRAFT_777810</name>
</gene>
<dbReference type="InParanoid" id="A0A165CV86"/>
<keyword evidence="3" id="KW-0560">Oxidoreductase</keyword>
<name>A0A165CV86_EXIGL</name>
<dbReference type="STRING" id="1314781.A0A165CV86"/>